<evidence type="ECO:0000256" key="2">
    <source>
        <dbReference type="SAM" id="SignalP"/>
    </source>
</evidence>
<keyword evidence="2" id="KW-0732">Signal</keyword>
<evidence type="ECO:0000313" key="4">
    <source>
        <dbReference type="Proteomes" id="UP000463961"/>
    </source>
</evidence>
<protein>
    <recommendedName>
        <fullName evidence="5">Cytochrome C</fullName>
    </recommendedName>
</protein>
<reference evidence="4" key="1">
    <citation type="submission" date="2020-01" db="EMBL/GenBank/DDBJ databases">
        <title>Phosphoaccumulans saitamaens gen. nov., sp. nov., a polyphosphate accumulating bacterium isolated from surface river water.</title>
        <authorList>
            <person name="Watanabe K."/>
            <person name="Suda W."/>
        </authorList>
    </citation>
    <scope>NUCLEOTIDE SEQUENCE [LARGE SCALE GENOMIC DNA]</scope>
    <source>
        <strain evidence="4">ICHIAU1</strain>
    </source>
</reference>
<evidence type="ECO:0008006" key="5">
    <source>
        <dbReference type="Google" id="ProtNLM"/>
    </source>
</evidence>
<dbReference type="InterPro" id="IPR036280">
    <property type="entry name" value="Multihaem_cyt_sf"/>
</dbReference>
<organism evidence="3 4">
    <name type="scientific">Fluviibacter phosphoraccumulans</name>
    <dbReference type="NCBI Taxonomy" id="1751046"/>
    <lineage>
        <taxon>Bacteria</taxon>
        <taxon>Pseudomonadati</taxon>
        <taxon>Pseudomonadota</taxon>
        <taxon>Betaproteobacteria</taxon>
        <taxon>Rhodocyclales</taxon>
        <taxon>Fluviibacteraceae</taxon>
        <taxon>Fluviibacter</taxon>
    </lineage>
</organism>
<dbReference type="RefSeq" id="WP_162048862.1">
    <property type="nucleotide sequence ID" value="NZ_AP022347.1"/>
</dbReference>
<evidence type="ECO:0000256" key="1">
    <source>
        <dbReference type="SAM" id="MobiDB-lite"/>
    </source>
</evidence>
<dbReference type="EMBL" id="AP022345">
    <property type="protein sequence ID" value="BBU68204.1"/>
    <property type="molecule type" value="Genomic_DNA"/>
</dbReference>
<feature type="chain" id="PRO_5031310785" description="Cytochrome C" evidence="2">
    <location>
        <begin position="26"/>
        <end position="156"/>
    </location>
</feature>
<keyword evidence="4" id="KW-1185">Reference proteome</keyword>
<proteinExistence type="predicted"/>
<dbReference type="InterPro" id="IPR018588">
    <property type="entry name" value="Dihaem_cytochrome-c"/>
</dbReference>
<sequence>MMKISTTIFTAMSLVLAGMASTAAAGDHSYGPYPAYYSEECGSCHVPYPPQRMTQAGWEIQIKGLKQHFGTDASIDAPASQKILAYLVNNAGVKEKLAPTEATARITKTHWFVKEHGTMPPKGKAFSDCTQCHTQAGQGDYSERSLKTPAGWRRGS</sequence>
<gene>
    <name evidence="3" type="ORF">ICHIAU1_04870</name>
</gene>
<feature type="region of interest" description="Disordered" evidence="1">
    <location>
        <begin position="134"/>
        <end position="156"/>
    </location>
</feature>
<dbReference type="Proteomes" id="UP000463961">
    <property type="component" value="Chromosome"/>
</dbReference>
<feature type="signal peptide" evidence="2">
    <location>
        <begin position="1"/>
        <end position="25"/>
    </location>
</feature>
<accession>A0A7R6R374</accession>
<evidence type="ECO:0000313" key="3">
    <source>
        <dbReference type="EMBL" id="BBU68204.1"/>
    </source>
</evidence>
<dbReference type="SUPFAM" id="SSF48695">
    <property type="entry name" value="Multiheme cytochromes"/>
    <property type="match status" value="1"/>
</dbReference>
<dbReference type="Pfam" id="PF09626">
    <property type="entry name" value="DHC"/>
    <property type="match status" value="1"/>
</dbReference>
<dbReference type="AlphaFoldDB" id="A0A7R6R374"/>
<name>A0A7R6R374_9RHOO</name>